<keyword evidence="8 10" id="KW-0808">Transferase</keyword>
<evidence type="ECO:0000256" key="1">
    <source>
        <dbReference type="ARBA" id="ARBA00004974"/>
    </source>
</evidence>
<dbReference type="Gene3D" id="3.30.70.1150">
    <property type="entry name" value="ACT-like. Chain A, domain 2"/>
    <property type="match status" value="1"/>
</dbReference>
<comment type="similarity">
    <text evidence="3 8">Belongs to the acetolactate synthase small subunit family.</text>
</comment>
<comment type="function">
    <text evidence="8">Catalyzes the conversion of 2 pyruvate molecules into acetolactate in the first common step of the biosynthetic pathway of the branched-amino acids such as leucine, isoleucine, and valine.</text>
</comment>
<dbReference type="PANTHER" id="PTHR30239:SF0">
    <property type="entry name" value="ACETOLACTATE SYNTHASE SMALL SUBUNIT 1, CHLOROPLASTIC"/>
    <property type="match status" value="1"/>
</dbReference>
<dbReference type="PROSITE" id="PS51671">
    <property type="entry name" value="ACT"/>
    <property type="match status" value="1"/>
</dbReference>
<dbReference type="PANTHER" id="PTHR30239">
    <property type="entry name" value="ACETOLACTATE SYNTHASE SMALL SUBUNIT"/>
    <property type="match status" value="1"/>
</dbReference>
<dbReference type="InterPro" id="IPR054480">
    <property type="entry name" value="AHAS_small-like_ACT"/>
</dbReference>
<dbReference type="InterPro" id="IPR027271">
    <property type="entry name" value="Acetolactate_synth/TF_NikR_C"/>
</dbReference>
<dbReference type="GO" id="GO:0009099">
    <property type="term" value="P:L-valine biosynthetic process"/>
    <property type="evidence" value="ECO:0007669"/>
    <property type="project" value="UniProtKB-UniRule"/>
</dbReference>
<evidence type="ECO:0000259" key="9">
    <source>
        <dbReference type="PROSITE" id="PS51671"/>
    </source>
</evidence>
<evidence type="ECO:0000256" key="7">
    <source>
        <dbReference type="ARBA" id="ARBA00048670"/>
    </source>
</evidence>
<evidence type="ECO:0000256" key="4">
    <source>
        <dbReference type="ARBA" id="ARBA00011744"/>
    </source>
</evidence>
<proteinExistence type="inferred from homology"/>
<comment type="catalytic activity">
    <reaction evidence="7 8">
        <text>2 pyruvate + H(+) = (2S)-2-acetolactate + CO2</text>
        <dbReference type="Rhea" id="RHEA:25249"/>
        <dbReference type="ChEBI" id="CHEBI:15361"/>
        <dbReference type="ChEBI" id="CHEBI:15378"/>
        <dbReference type="ChEBI" id="CHEBI:16526"/>
        <dbReference type="ChEBI" id="CHEBI:58476"/>
        <dbReference type="EC" id="2.2.1.6"/>
    </reaction>
</comment>
<dbReference type="InterPro" id="IPR019455">
    <property type="entry name" value="Acetolactate_synth_ssu_C"/>
</dbReference>
<name>A0AAT9IGL7_9GAMM</name>
<evidence type="ECO:0000256" key="2">
    <source>
        <dbReference type="ARBA" id="ARBA00005025"/>
    </source>
</evidence>
<evidence type="ECO:0000313" key="10">
    <source>
        <dbReference type="EMBL" id="CAL4042744.1"/>
    </source>
</evidence>
<dbReference type="GO" id="GO:0009097">
    <property type="term" value="P:isoleucine biosynthetic process"/>
    <property type="evidence" value="ECO:0007669"/>
    <property type="project" value="UniProtKB-UniRule"/>
</dbReference>
<dbReference type="InterPro" id="IPR002912">
    <property type="entry name" value="ACT_dom"/>
</dbReference>
<dbReference type="InterPro" id="IPR004789">
    <property type="entry name" value="Acetalactate_synth_ssu"/>
</dbReference>
<reference evidence="10" key="1">
    <citation type="submission" date="2024-06" db="EMBL/GenBank/DDBJ databases">
        <authorList>
            <person name="Manzano-Marin A."/>
            <person name="Manzano-Marin A."/>
            <person name="Alejandro Manzano Marin A."/>
        </authorList>
    </citation>
    <scope>NUCLEOTIDE SEQUENCE</scope>
    <source>
        <strain evidence="10">Ancorni-2928</strain>
    </source>
</reference>
<dbReference type="InterPro" id="IPR045865">
    <property type="entry name" value="ACT-like_dom_sf"/>
</dbReference>
<dbReference type="InterPro" id="IPR039557">
    <property type="entry name" value="AHAS_ACT"/>
</dbReference>
<keyword evidence="5 8" id="KW-0028">Amino-acid biosynthesis</keyword>
<comment type="subunit">
    <text evidence="4 8">Dimer of large and small chains.</text>
</comment>
<dbReference type="EC" id="2.2.1.6" evidence="8"/>
<dbReference type="AlphaFoldDB" id="A0AAT9IGL7"/>
<dbReference type="Pfam" id="PF22629">
    <property type="entry name" value="ACT_AHAS_ss"/>
    <property type="match status" value="1"/>
</dbReference>
<dbReference type="NCBIfam" id="TIGR00119">
    <property type="entry name" value="acolac_sm"/>
    <property type="match status" value="1"/>
</dbReference>
<comment type="pathway">
    <text evidence="1 8">Amino-acid biosynthesis; L-isoleucine biosynthesis; L-isoleucine from 2-oxobutanoate: step 1/4.</text>
</comment>
<organism evidence="10">
    <name type="scientific">Buchnera aphidicola</name>
    <name type="common">Anoecia corni</name>
    <dbReference type="NCBI Taxonomy" id="2994477"/>
    <lineage>
        <taxon>Bacteria</taxon>
        <taxon>Pseudomonadati</taxon>
        <taxon>Pseudomonadota</taxon>
        <taxon>Gammaproteobacteria</taxon>
        <taxon>Enterobacterales</taxon>
        <taxon>Erwiniaceae</taxon>
        <taxon>Buchnera</taxon>
    </lineage>
</organism>
<dbReference type="NCBIfam" id="NF008864">
    <property type="entry name" value="PRK11895.1"/>
    <property type="match status" value="1"/>
</dbReference>
<gene>
    <name evidence="10" type="primary">ilvH</name>
    <name evidence="10" type="ORF">BUANCORI2928_175</name>
</gene>
<dbReference type="GO" id="GO:0005829">
    <property type="term" value="C:cytosol"/>
    <property type="evidence" value="ECO:0007669"/>
    <property type="project" value="TreeGrafter"/>
</dbReference>
<dbReference type="SUPFAM" id="SSF55021">
    <property type="entry name" value="ACT-like"/>
    <property type="match status" value="2"/>
</dbReference>
<evidence type="ECO:0000256" key="6">
    <source>
        <dbReference type="ARBA" id="ARBA00023304"/>
    </source>
</evidence>
<protein>
    <recommendedName>
        <fullName evidence="8">Acetolactate synthase small subunit</fullName>
        <shortName evidence="8">AHAS</shortName>
        <shortName evidence="8">ALS</shortName>
        <ecNumber evidence="8">2.2.1.6</ecNumber>
    </recommendedName>
    <alternativeName>
        <fullName evidence="8">Acetohydroxy-acid synthase small subunit</fullName>
    </alternativeName>
</protein>
<comment type="pathway">
    <text evidence="2 8">Amino-acid biosynthesis; L-valine biosynthesis; L-valine from pyruvate: step 1/4.</text>
</comment>
<feature type="domain" description="ACT" evidence="9">
    <location>
        <begin position="4"/>
        <end position="78"/>
    </location>
</feature>
<accession>A0AAT9IGL7</accession>
<sequence>MKRTLSLILENEPGSLSRVVGLFSQRGYNIDSINVSATNDVTLSNVFIQTRGNENTIKQIQKQLKKLINIINVIEISENSHISRQTSLIKIKNIDSINEKIKKHCKIFKAKIIYISRSHYIIQVTEKPEKIKSFILIIKSFATILETCTSGIIGMNNK</sequence>
<evidence type="ECO:0000256" key="8">
    <source>
        <dbReference type="RuleBase" id="RU368092"/>
    </source>
</evidence>
<dbReference type="Pfam" id="PF10369">
    <property type="entry name" value="ALS_ss_C"/>
    <property type="match status" value="1"/>
</dbReference>
<dbReference type="Gene3D" id="3.30.70.260">
    <property type="match status" value="1"/>
</dbReference>
<dbReference type="CDD" id="cd04878">
    <property type="entry name" value="ACT_AHAS"/>
    <property type="match status" value="1"/>
</dbReference>
<dbReference type="GO" id="GO:0003984">
    <property type="term" value="F:acetolactate synthase activity"/>
    <property type="evidence" value="ECO:0007669"/>
    <property type="project" value="UniProtKB-UniRule"/>
</dbReference>
<evidence type="ECO:0000256" key="5">
    <source>
        <dbReference type="ARBA" id="ARBA00022605"/>
    </source>
</evidence>
<dbReference type="EMBL" id="OZ060371">
    <property type="protein sequence ID" value="CAL4042744.1"/>
    <property type="molecule type" value="Genomic_DNA"/>
</dbReference>
<evidence type="ECO:0000256" key="3">
    <source>
        <dbReference type="ARBA" id="ARBA00006341"/>
    </source>
</evidence>
<dbReference type="RefSeq" id="WP_367681144.1">
    <property type="nucleotide sequence ID" value="NZ_OZ060371.1"/>
</dbReference>
<keyword evidence="6 8" id="KW-0100">Branched-chain amino acid biosynthesis</keyword>
<dbReference type="GO" id="GO:1990610">
    <property type="term" value="F:acetolactate synthase regulator activity"/>
    <property type="evidence" value="ECO:0007669"/>
    <property type="project" value="UniProtKB-UniRule"/>
</dbReference>